<name>A0A829YNI3_9GAMM</name>
<evidence type="ECO:0000256" key="6">
    <source>
        <dbReference type="ARBA" id="ARBA00022989"/>
    </source>
</evidence>
<evidence type="ECO:0000256" key="9">
    <source>
        <dbReference type="SAM" id="Phobius"/>
    </source>
</evidence>
<feature type="transmembrane region" description="Helical" evidence="9">
    <location>
        <begin position="12"/>
        <end position="34"/>
    </location>
</feature>
<feature type="transmembrane region" description="Helical" evidence="9">
    <location>
        <begin position="305"/>
        <end position="322"/>
    </location>
</feature>
<keyword evidence="5 9" id="KW-0812">Transmembrane</keyword>
<dbReference type="Proteomes" id="UP000445000">
    <property type="component" value="Unassembled WGS sequence"/>
</dbReference>
<dbReference type="NCBIfam" id="TIGR04408">
    <property type="entry name" value="LptG_lptG"/>
    <property type="match status" value="1"/>
</dbReference>
<evidence type="ECO:0000256" key="5">
    <source>
        <dbReference type="ARBA" id="ARBA00022692"/>
    </source>
</evidence>
<keyword evidence="7 9" id="KW-0472">Membrane</keyword>
<feature type="transmembrane region" description="Helical" evidence="9">
    <location>
        <begin position="102"/>
        <end position="123"/>
    </location>
</feature>
<dbReference type="InterPro" id="IPR030923">
    <property type="entry name" value="LptG"/>
</dbReference>
<comment type="subcellular location">
    <subcellularLocation>
        <location evidence="2">Cell membrane</location>
        <topology evidence="2">Multi-pass membrane protein</topology>
    </subcellularLocation>
</comment>
<protein>
    <submittedName>
        <fullName evidence="10">LPS export ABC transporter permease LptG</fullName>
    </submittedName>
</protein>
<dbReference type="GO" id="GO:0055085">
    <property type="term" value="P:transmembrane transport"/>
    <property type="evidence" value="ECO:0007669"/>
    <property type="project" value="InterPro"/>
</dbReference>
<dbReference type="PANTHER" id="PTHR33529:SF2">
    <property type="entry name" value="LIPOPOLYSACCHARIDE EXPORT SYSTEM PERMEASE PROTEIN LPTG"/>
    <property type="match status" value="1"/>
</dbReference>
<comment type="function">
    <text evidence="1">Part of the ABC transporter complex LptBFG involved in the translocation of lipopolysaccharide (LPS) from the inner membrane to the outer membrane.</text>
</comment>
<evidence type="ECO:0000256" key="4">
    <source>
        <dbReference type="ARBA" id="ARBA00022475"/>
    </source>
</evidence>
<gene>
    <name evidence="10" type="ORF">GCM10011487_65110</name>
</gene>
<dbReference type="GO" id="GO:0043190">
    <property type="term" value="C:ATP-binding cassette (ABC) transporter complex"/>
    <property type="evidence" value="ECO:0007669"/>
    <property type="project" value="InterPro"/>
</dbReference>
<sequence length="356" mass="38891">MTSILSRYVIKAILGNTALVMLVLLALSGLYLFITQQDDIGVGAFTVANAFMYVGLYLPKYAFDLLPIAALIGALLALGNLARTLELIVVRAAGVSTMRIAMWTAGAGVILMIFTGLIGEVIAPPMEQYGRQMKTFAKFNDYSMAGNKSAWAKDGDMMISVRQQAAGNRYGGVYVFKFDGQRRLRSVGHANNASIDQNNLWQLENYVESRIDDERVVTSKEPETRLQTRLSPEFLGLAVLDADSLTGRGLFSYIQHLKANGLDSRVYEVALWARIARTVAVAIIVVLAVPFAFGPMRSTGTGARTVVGIMIGVVFFLMARMLESGGEVFNMPPIMVAWLPTALLTVITFIAISRVR</sequence>
<evidence type="ECO:0000256" key="1">
    <source>
        <dbReference type="ARBA" id="ARBA00002265"/>
    </source>
</evidence>
<accession>A0A829YNI3</accession>
<feature type="transmembrane region" description="Helical" evidence="9">
    <location>
        <begin position="334"/>
        <end position="352"/>
    </location>
</feature>
<dbReference type="InterPro" id="IPR005495">
    <property type="entry name" value="LptG/LptF_permease"/>
</dbReference>
<keyword evidence="6 9" id="KW-1133">Transmembrane helix</keyword>
<organism evidence="10 11">
    <name type="scientific">Steroidobacter agaridevorans</name>
    <dbReference type="NCBI Taxonomy" id="2695856"/>
    <lineage>
        <taxon>Bacteria</taxon>
        <taxon>Pseudomonadati</taxon>
        <taxon>Pseudomonadota</taxon>
        <taxon>Gammaproteobacteria</taxon>
        <taxon>Steroidobacterales</taxon>
        <taxon>Steroidobacteraceae</taxon>
        <taxon>Steroidobacter</taxon>
    </lineage>
</organism>
<dbReference type="RefSeq" id="WP_161816107.1">
    <property type="nucleotide sequence ID" value="NZ_BLJN01000009.1"/>
</dbReference>
<dbReference type="EMBL" id="BLJN01000009">
    <property type="protein sequence ID" value="GFE84511.1"/>
    <property type="molecule type" value="Genomic_DNA"/>
</dbReference>
<evidence type="ECO:0000256" key="2">
    <source>
        <dbReference type="ARBA" id="ARBA00004651"/>
    </source>
</evidence>
<proteinExistence type="inferred from homology"/>
<dbReference type="Pfam" id="PF03739">
    <property type="entry name" value="LptF_LptG"/>
    <property type="match status" value="1"/>
</dbReference>
<keyword evidence="4" id="KW-1003">Cell membrane</keyword>
<feature type="transmembrane region" description="Helical" evidence="9">
    <location>
        <begin position="40"/>
        <end position="58"/>
    </location>
</feature>
<comment type="subunit">
    <text evidence="8">Component of the lipopolysaccharide transport and assembly complex. The LptBFG transporter is composed of two ATP-binding proteins (LptB) and two transmembrane proteins (LptF and LptG).</text>
</comment>
<evidence type="ECO:0000313" key="10">
    <source>
        <dbReference type="EMBL" id="GFE84511.1"/>
    </source>
</evidence>
<keyword evidence="11" id="KW-1185">Reference proteome</keyword>
<dbReference type="GO" id="GO:0015920">
    <property type="term" value="P:lipopolysaccharide transport"/>
    <property type="evidence" value="ECO:0007669"/>
    <property type="project" value="TreeGrafter"/>
</dbReference>
<feature type="transmembrane region" description="Helical" evidence="9">
    <location>
        <begin position="234"/>
        <end position="254"/>
    </location>
</feature>
<evidence type="ECO:0000313" key="11">
    <source>
        <dbReference type="Proteomes" id="UP000445000"/>
    </source>
</evidence>
<evidence type="ECO:0000256" key="3">
    <source>
        <dbReference type="ARBA" id="ARBA00007725"/>
    </source>
</evidence>
<feature type="transmembrane region" description="Helical" evidence="9">
    <location>
        <begin position="274"/>
        <end position="293"/>
    </location>
</feature>
<feature type="transmembrane region" description="Helical" evidence="9">
    <location>
        <begin position="65"/>
        <end position="82"/>
    </location>
</feature>
<dbReference type="AlphaFoldDB" id="A0A829YNI3"/>
<evidence type="ECO:0000256" key="7">
    <source>
        <dbReference type="ARBA" id="ARBA00023136"/>
    </source>
</evidence>
<dbReference type="PANTHER" id="PTHR33529">
    <property type="entry name" value="SLR0882 PROTEIN-RELATED"/>
    <property type="match status" value="1"/>
</dbReference>
<comment type="caution">
    <text evidence="10">The sequence shown here is derived from an EMBL/GenBank/DDBJ whole genome shotgun (WGS) entry which is preliminary data.</text>
</comment>
<reference evidence="11" key="1">
    <citation type="submission" date="2020-01" db="EMBL/GenBank/DDBJ databases">
        <title>'Steroidobacter agaridevorans' sp. nov., agar-degrading bacteria isolated from rhizosphere soils.</title>
        <authorList>
            <person name="Ikenaga M."/>
            <person name="Kataoka M."/>
            <person name="Murouchi A."/>
            <person name="Katsuragi S."/>
            <person name="Sakai M."/>
        </authorList>
    </citation>
    <scope>NUCLEOTIDE SEQUENCE [LARGE SCALE GENOMIC DNA]</scope>
    <source>
        <strain evidence="11">YU21-B</strain>
    </source>
</reference>
<comment type="similarity">
    <text evidence="3">Belongs to the LptF/LptG family.</text>
</comment>
<evidence type="ECO:0000256" key="8">
    <source>
        <dbReference type="ARBA" id="ARBA00026081"/>
    </source>
</evidence>